<dbReference type="HOGENOM" id="CLU_3255514_0_0_9"/>
<protein>
    <submittedName>
        <fullName evidence="2">Uncharacterized protein</fullName>
    </submittedName>
</protein>
<comment type="caution">
    <text evidence="2">The sequence shown here is derived from an EMBL/GenBank/DDBJ whole genome shotgun (WGS) entry which is preliminary data.</text>
</comment>
<accession>G4D2G5</accession>
<organism evidence="2 3">
    <name type="scientific">Peptoniphilus indolicus ATCC 29427</name>
    <dbReference type="NCBI Taxonomy" id="997350"/>
    <lineage>
        <taxon>Bacteria</taxon>
        <taxon>Bacillati</taxon>
        <taxon>Bacillota</taxon>
        <taxon>Tissierellia</taxon>
        <taxon>Tissierellales</taxon>
        <taxon>Peptoniphilaceae</taxon>
        <taxon>Peptoniphilus</taxon>
    </lineage>
</organism>
<dbReference type="EMBL" id="AGBB01000049">
    <property type="protein sequence ID" value="EGY80296.1"/>
    <property type="molecule type" value="Genomic_DNA"/>
</dbReference>
<dbReference type="RefSeq" id="WP_004820142.1">
    <property type="nucleotide sequence ID" value="NZ_JH165061.1"/>
</dbReference>
<keyword evidence="1" id="KW-1133">Transmembrane helix</keyword>
<gene>
    <name evidence="2" type="ORF">HMPREF9129_0595</name>
</gene>
<keyword evidence="1" id="KW-0472">Membrane</keyword>
<evidence type="ECO:0000313" key="3">
    <source>
        <dbReference type="Proteomes" id="UP000003422"/>
    </source>
</evidence>
<keyword evidence="1" id="KW-0812">Transmembrane</keyword>
<dbReference type="Proteomes" id="UP000003422">
    <property type="component" value="Unassembled WGS sequence"/>
</dbReference>
<keyword evidence="3" id="KW-1185">Reference proteome</keyword>
<proteinExistence type="predicted"/>
<dbReference type="AlphaFoldDB" id="G4D2G5"/>
<feature type="transmembrane region" description="Helical" evidence="1">
    <location>
        <begin position="12"/>
        <end position="36"/>
    </location>
</feature>
<evidence type="ECO:0000256" key="1">
    <source>
        <dbReference type="SAM" id="Phobius"/>
    </source>
</evidence>
<sequence length="42" mass="4913">MIRKSYQKQNRISEFNLLLSSFLFGSLGSILAMLIFHHKTKN</sequence>
<name>G4D2G5_9FIRM</name>
<dbReference type="InterPro" id="IPR010718">
    <property type="entry name" value="DUF1294"/>
</dbReference>
<evidence type="ECO:0000313" key="2">
    <source>
        <dbReference type="EMBL" id="EGY80296.1"/>
    </source>
</evidence>
<dbReference type="Pfam" id="PF06961">
    <property type="entry name" value="DUF1294"/>
    <property type="match status" value="1"/>
</dbReference>
<reference evidence="2 3" key="1">
    <citation type="submission" date="2011-06" db="EMBL/GenBank/DDBJ databases">
        <authorList>
            <person name="Muzny D."/>
            <person name="Qin X."/>
            <person name="Deng J."/>
            <person name="Jiang H."/>
            <person name="Liu Y."/>
            <person name="Qu J."/>
            <person name="Song X.-Z."/>
            <person name="Zhang L."/>
            <person name="Thornton R."/>
            <person name="Coyle M."/>
            <person name="Francisco L."/>
            <person name="Jackson L."/>
            <person name="Javaid M."/>
            <person name="Korchina V."/>
            <person name="Kovar C."/>
            <person name="Mata R."/>
            <person name="Mathew T."/>
            <person name="Ngo R."/>
            <person name="Nguyen L."/>
            <person name="Nguyen N."/>
            <person name="Okwuonu G."/>
            <person name="Ongeri F."/>
            <person name="Pham C."/>
            <person name="Simmons D."/>
            <person name="Wilczek-Boney K."/>
            <person name="Hale W."/>
            <person name="Jakkamsetti A."/>
            <person name="Pham P."/>
            <person name="Ruth R."/>
            <person name="San Lucas F."/>
            <person name="Warren J."/>
            <person name="Zhang J."/>
            <person name="Zhao Z."/>
            <person name="Zhou C."/>
            <person name="Zhu D."/>
            <person name="Lee S."/>
            <person name="Bess C."/>
            <person name="Blankenburg K."/>
            <person name="Forbes L."/>
            <person name="Fu Q."/>
            <person name="Gubbala S."/>
            <person name="Hirani K."/>
            <person name="Jayaseelan J.C."/>
            <person name="Lara F."/>
            <person name="Munidasa M."/>
            <person name="Palculict T."/>
            <person name="Patil S."/>
            <person name="Pu L.-L."/>
            <person name="Saada N."/>
            <person name="Tang L."/>
            <person name="Weissenberger G."/>
            <person name="Zhu Y."/>
            <person name="Hemphill L."/>
            <person name="Shang Y."/>
            <person name="Youmans B."/>
            <person name="Ayvaz T."/>
            <person name="Ross M."/>
            <person name="Santibanez J."/>
            <person name="Aqrawi P."/>
            <person name="Gross S."/>
            <person name="Joshi V."/>
            <person name="Fowler G."/>
            <person name="Nazareth L."/>
            <person name="Reid J."/>
            <person name="Worley K."/>
            <person name="Petrosino J."/>
            <person name="Highlander S."/>
            <person name="Gibbs R."/>
        </authorList>
    </citation>
    <scope>NUCLEOTIDE SEQUENCE [LARGE SCALE GENOMIC DNA]</scope>
    <source>
        <strain evidence="2 3">ATCC 29427</strain>
    </source>
</reference>